<keyword evidence="2" id="KW-0507">mRNA processing</keyword>
<dbReference type="Gene3D" id="2.170.16.10">
    <property type="entry name" value="Hedgehog/Intein (Hint) domain"/>
    <property type="match status" value="1"/>
</dbReference>
<dbReference type="Gene3D" id="1.20.80.40">
    <property type="match status" value="1"/>
</dbReference>
<dbReference type="GO" id="GO:0030623">
    <property type="term" value="F:U5 snRNA binding"/>
    <property type="evidence" value="ECO:0007669"/>
    <property type="project" value="InterPro"/>
</dbReference>
<reference evidence="9 10" key="1">
    <citation type="journal article" date="2018" name="IMA Fungus">
        <title>IMA Genome-F 9: Draft genome sequence of Annulohypoxylon stygium, Aspergillus mulundensis, Berkeleyomyces basicola (syn. Thielaviopsis basicola), Ceratocystis smalleyi, two Cercospora beticola strains, Coleophoma cylindrospora, Fusarium fracticaudum, Phialophora cf. hyalina, and Morchella septimelata.</title>
        <authorList>
            <person name="Wingfield B.D."/>
            <person name="Bills G.F."/>
            <person name="Dong Y."/>
            <person name="Huang W."/>
            <person name="Nel W.J."/>
            <person name="Swalarsk-Parry B.S."/>
            <person name="Vaghefi N."/>
            <person name="Wilken P.M."/>
            <person name="An Z."/>
            <person name="de Beer Z.W."/>
            <person name="De Vos L."/>
            <person name="Chen L."/>
            <person name="Duong T.A."/>
            <person name="Gao Y."/>
            <person name="Hammerbacher A."/>
            <person name="Kikkert J.R."/>
            <person name="Li Y."/>
            <person name="Li H."/>
            <person name="Li K."/>
            <person name="Li Q."/>
            <person name="Liu X."/>
            <person name="Ma X."/>
            <person name="Naidoo K."/>
            <person name="Pethybridge S.J."/>
            <person name="Sun J."/>
            <person name="Steenkamp E.T."/>
            <person name="van der Nest M.A."/>
            <person name="van Wyk S."/>
            <person name="Wingfield M.J."/>
            <person name="Xiong C."/>
            <person name="Yue Q."/>
            <person name="Zhang X."/>
        </authorList>
    </citation>
    <scope>NUCLEOTIDE SEQUENCE [LARGE SCALE GENOMIC DNA]</scope>
    <source>
        <strain evidence="9 10">BP 5553</strain>
    </source>
</reference>
<protein>
    <submittedName>
        <fullName evidence="9">Putative pre-mRNA processing splicing factor</fullName>
    </submittedName>
</protein>
<dbReference type="GO" id="GO:0045292">
    <property type="term" value="P:mRNA cis splicing, via spliceosome"/>
    <property type="evidence" value="ECO:0007669"/>
    <property type="project" value="UniProtKB-ARBA"/>
</dbReference>
<dbReference type="Gene3D" id="3.90.1570.40">
    <property type="match status" value="1"/>
</dbReference>
<dbReference type="FunFam" id="1.20.80.40:FF:000001">
    <property type="entry name" value="Pre-mRNA-processing-splicing factor 8"/>
    <property type="match status" value="1"/>
</dbReference>
<feature type="compositionally biased region" description="Basic and acidic residues" evidence="7">
    <location>
        <begin position="48"/>
        <end position="63"/>
    </location>
</feature>
<accession>A0A370TVZ9</accession>
<dbReference type="GO" id="GO:0030620">
    <property type="term" value="F:U2 snRNA binding"/>
    <property type="evidence" value="ECO:0007669"/>
    <property type="project" value="TreeGrafter"/>
</dbReference>
<dbReference type="STRING" id="2656787.A0A370TVZ9"/>
<dbReference type="FunFam" id="3.40.140.10:FF:000002">
    <property type="entry name" value="Pre-mRNA-processing-splicing factor 8"/>
    <property type="match status" value="1"/>
</dbReference>
<dbReference type="FunFam" id="3.30.43.40:FF:000001">
    <property type="entry name" value="Pre-mRNA-processing-splicing factor 8"/>
    <property type="match status" value="1"/>
</dbReference>
<evidence type="ECO:0000313" key="10">
    <source>
        <dbReference type="Proteomes" id="UP000254866"/>
    </source>
</evidence>
<dbReference type="Gene3D" id="3.30.43.40">
    <property type="entry name" value="Pre-mRNA-processing-splicing factor 8, U5-snRNA-binding domain"/>
    <property type="match status" value="1"/>
</dbReference>
<evidence type="ECO:0000259" key="8">
    <source>
        <dbReference type="PROSITE" id="PS50249"/>
    </source>
</evidence>
<organism evidence="9 10">
    <name type="scientific">Venustampulla echinocandica</name>
    <dbReference type="NCBI Taxonomy" id="2656787"/>
    <lineage>
        <taxon>Eukaryota</taxon>
        <taxon>Fungi</taxon>
        <taxon>Dikarya</taxon>
        <taxon>Ascomycota</taxon>
        <taxon>Pezizomycotina</taxon>
        <taxon>Leotiomycetes</taxon>
        <taxon>Helotiales</taxon>
        <taxon>Pleuroascaceae</taxon>
        <taxon>Venustampulla</taxon>
    </lineage>
</organism>
<dbReference type="InterPro" id="IPR037518">
    <property type="entry name" value="MPN"/>
</dbReference>
<proteinExistence type="predicted"/>
<dbReference type="RefSeq" id="XP_031872345.1">
    <property type="nucleotide sequence ID" value="XM_032012652.1"/>
</dbReference>
<dbReference type="InterPro" id="IPR042516">
    <property type="entry name" value="Prp8_U5-snRNA-bd_sf"/>
</dbReference>
<dbReference type="EMBL" id="NPIC01000002">
    <property type="protein sequence ID" value="RDL39689.1"/>
    <property type="molecule type" value="Genomic_DNA"/>
</dbReference>
<dbReference type="InterPro" id="IPR043172">
    <property type="entry name" value="Prp8_domainIV_palm"/>
</dbReference>
<evidence type="ECO:0000313" key="9">
    <source>
        <dbReference type="EMBL" id="RDL39689.1"/>
    </source>
</evidence>
<dbReference type="GeneID" id="43596878"/>
<keyword evidence="3" id="KW-0747">Spliceosome</keyword>
<dbReference type="InterPro" id="IPR012984">
    <property type="entry name" value="PROCT"/>
</dbReference>
<dbReference type="GO" id="GO:0000393">
    <property type="term" value="P:spliceosomal conformational changes to generate catalytic conformation"/>
    <property type="evidence" value="ECO:0007669"/>
    <property type="project" value="UniProtKB-ARBA"/>
</dbReference>
<dbReference type="OrthoDB" id="1931567at2759"/>
<dbReference type="InterPro" id="IPR021983">
    <property type="entry name" value="PRP8_domainIV"/>
</dbReference>
<dbReference type="FunFam" id="3.30.420.230:FF:000001">
    <property type="entry name" value="Pre-mRNA-processing-splicing factor 8"/>
    <property type="match status" value="1"/>
</dbReference>
<dbReference type="InterPro" id="IPR019581">
    <property type="entry name" value="Prp8_U5-snRNA-bd"/>
</dbReference>
<feature type="compositionally biased region" description="Pro residues" evidence="7">
    <location>
        <begin position="1"/>
        <end position="11"/>
    </location>
</feature>
<dbReference type="Gene3D" id="3.30.420.230">
    <property type="match status" value="1"/>
</dbReference>
<dbReference type="InterPro" id="IPR019582">
    <property type="entry name" value="RRM_spliceosomal_PrP8"/>
</dbReference>
<dbReference type="GO" id="GO:0008237">
    <property type="term" value="F:metallopeptidase activity"/>
    <property type="evidence" value="ECO:0007669"/>
    <property type="project" value="InterPro"/>
</dbReference>
<dbReference type="GO" id="GO:0017070">
    <property type="term" value="F:U6 snRNA binding"/>
    <property type="evidence" value="ECO:0007669"/>
    <property type="project" value="InterPro"/>
</dbReference>
<keyword evidence="4" id="KW-0694">RNA-binding</keyword>
<evidence type="ECO:0000256" key="5">
    <source>
        <dbReference type="ARBA" id="ARBA00023187"/>
    </source>
</evidence>
<sequence>MSSIPPPPPPGWSSSVPPSLPLGAPPGAPPPPGYRPPADTQVAKFAQKKKEWLRSQRNRFGEKRKGGFVETQKADMPPEHLRKIVKDIGDVSQKKFSTDKRSYLGALKFMPHAVMKLLENMPMPWESAREVKVLYHVNGCLTLVNETPRVIEPVFHAQWATMWVCMRREKSDRRHFKRMRFPPFDDEEPPLSWSENIEDVEPLEPIQMELDESEDSAVFDWFYENRPLLDTPHVNGPSYKEWNLTLPQMAALYRLSHRLLSDLVDKNYFYMFDLNSFLTAKALNVAIPGGPRFEPLYKDVDPNEEDFGEFNAIDRIIFRAPIRTEYRVAFPFLYNSLPRSVKLSWYSYPQVVYVRTEDPSLPAFYFDPVINPISSRSVAPKNITISHEDEIFGPGNNEEPEEDAFELPAEVEPFLADEELYTSETASAISLWWAPYPFDRRSGRMVRAQDVPLVKQWYLEHCPQGQPVKVRVSYQKLLKTFVLNELHKKKPKAQNKQSLMKTLKHTKFFQQTTIDWVEAGLQVCRQGFNMLNLLIHRKNLTYLHLDYNFNLKPVKTLTTKERKKSRFGNAFHLMREILKLTKLIVDAQVQYRLGNIDAFQLADGILYAFNHVGQLTGMYRYKYKLMHQIRSCKDLKHLIYYRFNSGPVGKGPGCGFWAPAWRVWLFFMRGIIPLLERWLGNLLSRQFEGRHSKGVAKTVTKQRVESHFDLELRASVMADLMDMMPEGIKQNKVNTVLQHLSEAWRCWKSNIPWKVPGLPAPIENIILRYVKSKADWWISVAHYNRERIRRGATVDKTVAKKNLGRLTRLWLKAEQERQHNYMKDGPYVSSEEAVAIYTTTVHWLESRKFSPIPFPSVSYKHDTKILILALERLREAYSVKGRLNQSQREELALIEQAYDSPGTTLERIKRFLLTQRAFKEVGIDMNDNYSTINPVYDIEPVEKISDAYLDQYLWYQADQRHLFPAWIKPSDSEVPPLLTYKWAQGINNLDKVWESADGECNVMIETQLSKVYEKIDLTLLNRLLRLIMDHNLADYISSKNNVQLTYKDMNHVNSYGMIRGLQFSAFVFQYYGLVLDLLLLGLQRASEIAGPPQSPNDFLQFRDRETETRHPIRLYTRYIDRIWVFFRFTADESRDLIQRFLTEQPDPNFENVIGYKNKKCWPRDSRMRLMRHDVNLGRAVFWDLKNRLPRSVTTIEWDDTFSSVYSRDNPNLLFSMCGFEVRILPKIRNQNDEFPVKDSVWSLVDNTTKERTAHAFLQVTEEDIAKFNNRIRQILMSSGSTTFTKIANKWNTSLIALFTYYREAAVSTVNLLDTIVKCETKIQTRVKIGLNSKMPSRFPPAVFYTPKELGGLGMISGSHILIPASDKRWSKQTDTGVTHYRAGMTHDEETLIPNIFRYIIPWEAEFIDSQRVWTEYSQKRQEANQQNRRLTLEDLEDSWDRGLPRINTLFQKDRSTLSFDKGFRARTEFKTYQLMKSNPFWWTSQRHDGKLWNLNAYRTDVIQALGGVETILEHTLFKATAFPSWEGLFWEKACLAKGTQLLRHDGTKVAVEDVKEGDLLLGPDGGPRRAFNIVSGKDQLYRIKIDACHEDLVVTPNHILVLHRDAPGPSSDPAEAPTTKLYETVEMTAAQFAALDNKERDKCQLFSAPGFELPLQHMSVKQITLESKSTEWAGFRVDKDQLYLRHDYIVLHNSGFEESMKFKKLTNAQRSGLNQIPNRRFTLWWSPTVNRANVYVGFQVQLDLTGIFLHGKIPTLKISLIQIFRAHLWQKIHESVVMDLCQVFDQELEQLGIETVQKETIHPRKSYKMNSSCADILLFASHKWNVTRPSILFDTKDVIEPTTTNKFWVDVQLRYGDYDSHDIERYVRAKYLDYTTDSMSIYPSATGLMIGIDLAYNLYSAYGQYFPGLKVLIQQAMAKVMKANPALYVLRERIRKGLQLYASESNQEFLNSQNYSELFSNQIQLFIDDTNVYRVTIHKTFEGNLTTKPINGAIFIFNPRTGQLFLKIIHTSVWAGQKRLGQLAKWKTAEEVAALIRSLPIEEQPKQLIVTRKGLLDPLEVHLLDFPNISIRASELQLPFQAAMKVEKLGDMILRATEPQMVLFNLYDEWLKTISSYTAFSRLVLILRALHVNQDKTKLLLRPDKTVITQEHHIWPTLSEDDWIKVETQLRDLILNDYGKKNNVNTSSLTMSEVRDIILGMEISAPSMQRQQAAEIEKQQQEQQQLTAVTTKTQNVHGEDIIVTTTSQFEQQTFASKTEWRTRAIATSNLRTRANNIYISSDDIKEDDHYTYIMPKNILKRFITIADLRVQVAGYLYGSSPPDNDQVKEIRCIVMVPQIGSTRDIQLPQQLPQHEYLDQMEPLGIIHTVSGNEPPYMSAMDVTQHARLMNAHKSWDKKTVSMTVSFTPGSVSLASWALTPQGYKWGAENKDMSSDQPQGFSTNMGEKCQLLLSDKIRGYFLVPENSTWNYSFMGSAFGGIEKKPVHVKIDTPLPFYSDQHRPLHFQNFAELEDIWVDREDTFA</sequence>
<dbReference type="InterPro" id="IPR027652">
    <property type="entry name" value="PRP8"/>
</dbReference>
<dbReference type="Pfam" id="PF08082">
    <property type="entry name" value="PRO8NT"/>
    <property type="match status" value="1"/>
</dbReference>
<comment type="caution">
    <text evidence="9">The sequence shown here is derived from an EMBL/GenBank/DDBJ whole genome shotgun (WGS) entry which is preliminary data.</text>
</comment>
<dbReference type="FunFam" id="3.90.1570.40:FF:000001">
    <property type="entry name" value="Pre-mRNA-processing-splicing factor 8"/>
    <property type="match status" value="1"/>
</dbReference>
<keyword evidence="5" id="KW-0508">mRNA splicing</keyword>
<dbReference type="CDD" id="cd13838">
    <property type="entry name" value="RNase_H_like_Prp8_IV"/>
    <property type="match status" value="1"/>
</dbReference>
<dbReference type="Proteomes" id="UP000254866">
    <property type="component" value="Unassembled WGS sequence"/>
</dbReference>
<dbReference type="InterPro" id="IPR012592">
    <property type="entry name" value="PROCN"/>
</dbReference>
<dbReference type="GO" id="GO:0071013">
    <property type="term" value="C:catalytic step 2 spliceosome"/>
    <property type="evidence" value="ECO:0007669"/>
    <property type="project" value="TreeGrafter"/>
</dbReference>
<dbReference type="PROSITE" id="PS50249">
    <property type="entry name" value="MPN"/>
    <property type="match status" value="1"/>
</dbReference>
<dbReference type="SMART" id="SM00232">
    <property type="entry name" value="JAB_MPN"/>
    <property type="match status" value="1"/>
</dbReference>
<feature type="compositionally biased region" description="Pro residues" evidence="7">
    <location>
        <begin position="18"/>
        <end position="35"/>
    </location>
</feature>
<name>A0A370TVZ9_9HELO</name>
<dbReference type="SUPFAM" id="SSF51294">
    <property type="entry name" value="Hedgehog/intein (Hint) domain"/>
    <property type="match status" value="1"/>
</dbReference>
<dbReference type="PANTHER" id="PTHR11140:SF0">
    <property type="entry name" value="PRE-MRNA-PROCESSING-SPLICING FACTOR 8"/>
    <property type="match status" value="1"/>
</dbReference>
<dbReference type="SUPFAM" id="SSF53098">
    <property type="entry name" value="Ribonuclease H-like"/>
    <property type="match status" value="2"/>
</dbReference>
<dbReference type="Pfam" id="PF10596">
    <property type="entry name" value="U6-snRNA_bdg"/>
    <property type="match status" value="2"/>
</dbReference>
<evidence type="ECO:0000256" key="1">
    <source>
        <dbReference type="ARBA" id="ARBA00004123"/>
    </source>
</evidence>
<keyword evidence="10" id="KW-1185">Reference proteome</keyword>
<comment type="subcellular location">
    <subcellularLocation>
        <location evidence="1">Nucleus</location>
    </subcellularLocation>
</comment>
<dbReference type="GO" id="GO:0000974">
    <property type="term" value="C:Prp19 complex"/>
    <property type="evidence" value="ECO:0007669"/>
    <property type="project" value="UniProtKB-ARBA"/>
</dbReference>
<dbReference type="Pfam" id="PF08083">
    <property type="entry name" value="PROCN"/>
    <property type="match status" value="1"/>
</dbReference>
<feature type="domain" description="MPN" evidence="8">
    <location>
        <begin position="2291"/>
        <end position="2422"/>
    </location>
</feature>
<dbReference type="InterPro" id="IPR012337">
    <property type="entry name" value="RNaseH-like_sf"/>
</dbReference>
<dbReference type="GO" id="GO:0000244">
    <property type="term" value="P:spliceosomal tri-snRNP complex assembly"/>
    <property type="evidence" value="ECO:0007669"/>
    <property type="project" value="TreeGrafter"/>
</dbReference>
<dbReference type="InterPro" id="IPR043173">
    <property type="entry name" value="Prp8_domainIV_fingers"/>
</dbReference>
<evidence type="ECO:0000256" key="2">
    <source>
        <dbReference type="ARBA" id="ARBA00022664"/>
    </source>
</evidence>
<dbReference type="Pfam" id="PF12134">
    <property type="entry name" value="PRP8_domainIV"/>
    <property type="match status" value="1"/>
</dbReference>
<dbReference type="InterPro" id="IPR012591">
    <property type="entry name" value="PRO8NT"/>
</dbReference>
<dbReference type="GO" id="GO:0030619">
    <property type="term" value="F:U1 snRNA binding"/>
    <property type="evidence" value="ECO:0007669"/>
    <property type="project" value="TreeGrafter"/>
</dbReference>
<evidence type="ECO:0000256" key="7">
    <source>
        <dbReference type="SAM" id="MobiDB-lite"/>
    </source>
</evidence>
<dbReference type="InterPro" id="IPR019580">
    <property type="entry name" value="Prp8_U6-snRNA-bd"/>
</dbReference>
<dbReference type="PANTHER" id="PTHR11140">
    <property type="entry name" value="PRE-MRNA SPLICING FACTOR PRP8"/>
    <property type="match status" value="1"/>
</dbReference>
<dbReference type="Pfam" id="PF10598">
    <property type="entry name" value="RRM_4"/>
    <property type="match status" value="1"/>
</dbReference>
<dbReference type="Pfam" id="PF10597">
    <property type="entry name" value="U5_2-snRNA_bdg"/>
    <property type="match status" value="1"/>
</dbReference>
<gene>
    <name evidence="9" type="ORF">BP5553_04029</name>
</gene>
<dbReference type="CDD" id="cd08056">
    <property type="entry name" value="MPN_PRP8"/>
    <property type="match status" value="1"/>
</dbReference>
<evidence type="ECO:0000256" key="4">
    <source>
        <dbReference type="ARBA" id="ARBA00022884"/>
    </source>
</evidence>
<dbReference type="Pfam" id="PF08084">
    <property type="entry name" value="PROCT"/>
    <property type="match status" value="1"/>
</dbReference>
<dbReference type="InterPro" id="IPR036844">
    <property type="entry name" value="Hint_dom_sf"/>
</dbReference>
<dbReference type="InterPro" id="IPR000555">
    <property type="entry name" value="JAMM/MPN+_dom"/>
</dbReference>
<dbReference type="GO" id="GO:0005682">
    <property type="term" value="C:U5 snRNP"/>
    <property type="evidence" value="ECO:0007669"/>
    <property type="project" value="UniProtKB-ARBA"/>
</dbReference>
<dbReference type="GO" id="GO:0097157">
    <property type="term" value="F:pre-mRNA intronic binding"/>
    <property type="evidence" value="ECO:0007669"/>
    <property type="project" value="TreeGrafter"/>
</dbReference>
<keyword evidence="6" id="KW-0539">Nucleus</keyword>
<evidence type="ECO:0000256" key="3">
    <source>
        <dbReference type="ARBA" id="ARBA00022728"/>
    </source>
</evidence>
<evidence type="ECO:0000256" key="6">
    <source>
        <dbReference type="ARBA" id="ARBA00023242"/>
    </source>
</evidence>
<feature type="region of interest" description="Disordered" evidence="7">
    <location>
        <begin position="1"/>
        <end position="63"/>
    </location>
</feature>
<dbReference type="Gene3D" id="3.40.140.10">
    <property type="entry name" value="Cytidine Deaminase, domain 2"/>
    <property type="match status" value="1"/>
</dbReference>